<dbReference type="Gene3D" id="2.30.42.10">
    <property type="match status" value="1"/>
</dbReference>
<dbReference type="PRINTS" id="PR00834">
    <property type="entry name" value="PROTEASES2C"/>
</dbReference>
<keyword evidence="3" id="KW-1133">Transmembrane helix</keyword>
<dbReference type="Gene3D" id="2.40.10.120">
    <property type="match status" value="1"/>
</dbReference>
<dbReference type="PANTHER" id="PTHR43343">
    <property type="entry name" value="PEPTIDASE S12"/>
    <property type="match status" value="1"/>
</dbReference>
<dbReference type="InterPro" id="IPR001478">
    <property type="entry name" value="PDZ"/>
</dbReference>
<dbReference type="PROSITE" id="PS50106">
    <property type="entry name" value="PDZ"/>
    <property type="match status" value="1"/>
</dbReference>
<evidence type="ECO:0000256" key="1">
    <source>
        <dbReference type="ARBA" id="ARBA00022670"/>
    </source>
</evidence>
<feature type="domain" description="PDZ" evidence="4">
    <location>
        <begin position="278"/>
        <end position="373"/>
    </location>
</feature>
<dbReference type="SUPFAM" id="SSF50156">
    <property type="entry name" value="PDZ domain-like"/>
    <property type="match status" value="1"/>
</dbReference>
<evidence type="ECO:0000313" key="5">
    <source>
        <dbReference type="EMBL" id="MBT1700632.1"/>
    </source>
</evidence>
<proteinExistence type="predicted"/>
<keyword evidence="2" id="KW-0378">Hydrolase</keyword>
<keyword evidence="3" id="KW-0812">Transmembrane</keyword>
<dbReference type="GO" id="GO:0004252">
    <property type="term" value="F:serine-type endopeptidase activity"/>
    <property type="evidence" value="ECO:0007669"/>
    <property type="project" value="InterPro"/>
</dbReference>
<evidence type="ECO:0000256" key="3">
    <source>
        <dbReference type="SAM" id="Phobius"/>
    </source>
</evidence>
<dbReference type="Pfam" id="PF13180">
    <property type="entry name" value="PDZ_2"/>
    <property type="match status" value="1"/>
</dbReference>
<dbReference type="InterPro" id="IPR009003">
    <property type="entry name" value="Peptidase_S1_PA"/>
</dbReference>
<dbReference type="SUPFAM" id="SSF50494">
    <property type="entry name" value="Trypsin-like serine proteases"/>
    <property type="match status" value="1"/>
</dbReference>
<feature type="transmembrane region" description="Helical" evidence="3">
    <location>
        <begin position="7"/>
        <end position="26"/>
    </location>
</feature>
<comment type="caution">
    <text evidence="5">The sequence shown here is derived from an EMBL/GenBank/DDBJ whole genome shotgun (WGS) entry which is preliminary data.</text>
</comment>
<gene>
    <name evidence="5" type="ORF">KK083_27330</name>
</gene>
<dbReference type="InterPro" id="IPR036034">
    <property type="entry name" value="PDZ_sf"/>
</dbReference>
<evidence type="ECO:0000259" key="4">
    <source>
        <dbReference type="PROSITE" id="PS50106"/>
    </source>
</evidence>
<accession>A0AAP2DTB3</accession>
<evidence type="ECO:0000256" key="2">
    <source>
        <dbReference type="ARBA" id="ARBA00022801"/>
    </source>
</evidence>
<keyword evidence="6" id="KW-1185">Reference proteome</keyword>
<reference evidence="5 6" key="1">
    <citation type="submission" date="2021-05" db="EMBL/GenBank/DDBJ databases">
        <title>A Polyphasic approach of four new species of the genus Ohtaekwangia: Ohtaekwangia histidinii sp. nov., Ohtaekwangia cretensis sp. nov., Ohtaekwangia indiensis sp. nov., Ohtaekwangia reichenbachii sp. nov. from diverse environment.</title>
        <authorList>
            <person name="Octaviana S."/>
        </authorList>
    </citation>
    <scope>NUCLEOTIDE SEQUENCE [LARGE SCALE GENOMIC DNA]</scope>
    <source>
        <strain evidence="5 6">PWU4</strain>
    </source>
</reference>
<dbReference type="Proteomes" id="UP001319200">
    <property type="component" value="Unassembled WGS sequence"/>
</dbReference>
<dbReference type="SMART" id="SM00228">
    <property type="entry name" value="PDZ"/>
    <property type="match status" value="1"/>
</dbReference>
<keyword evidence="1" id="KW-0645">Protease</keyword>
<name>A0AAP2DTB3_9BACT</name>
<dbReference type="GO" id="GO:0006508">
    <property type="term" value="P:proteolysis"/>
    <property type="evidence" value="ECO:0007669"/>
    <property type="project" value="UniProtKB-KW"/>
</dbReference>
<protein>
    <submittedName>
        <fullName evidence="5">Trypsin-like peptidase domain-containing protein</fullName>
    </submittedName>
</protein>
<dbReference type="InterPro" id="IPR051201">
    <property type="entry name" value="Chloro_Bact_Ser_Proteases"/>
</dbReference>
<keyword evidence="3" id="KW-0472">Membrane</keyword>
<dbReference type="RefSeq" id="WP_254169321.1">
    <property type="nucleotide sequence ID" value="NZ_JAHESF010000044.1"/>
</dbReference>
<dbReference type="InterPro" id="IPR001940">
    <property type="entry name" value="Peptidase_S1C"/>
</dbReference>
<evidence type="ECO:0000313" key="6">
    <source>
        <dbReference type="Proteomes" id="UP001319200"/>
    </source>
</evidence>
<dbReference type="Pfam" id="PF13365">
    <property type="entry name" value="Trypsin_2"/>
    <property type="match status" value="1"/>
</dbReference>
<dbReference type="AlphaFoldDB" id="A0AAP2DTB3"/>
<dbReference type="PANTHER" id="PTHR43343:SF3">
    <property type="entry name" value="PROTEASE DO-LIKE 8, CHLOROPLASTIC"/>
    <property type="match status" value="1"/>
</dbReference>
<sequence length="479" mass="51682">MRNTVKIIVIGFIAGLTGTFAGYQYFIKPSLQQLQTAPQFEGVKFDSPTLNRSSEAINSSTPGLAPVDFSEAAAKATPSVVFINSISEGVSVSYWDWFFGDGGSRQTQVSSGSGVIFTADGYIVTNNHVVASAQRIEVNYNKRVYPAELIGTDPSTDLAVIRINETNLPPVTLGNAKNVQVGEWVIAVGNPFTLASTVTAGIVSAKGRRIGILEDKFPIESFIQTDAAINPGNSGGALVNKSGELVGINTAILSRTGSYTGYAFAVPVDIAKKVFEDLVKYGMVQKAVFGANVVEYDYASARKYDLDTNVKNYNGVLLESLDKDGPAIAAGLKLGDVITKVNGVTVNSQSAFEEELSYHYPGDKISVNYVRDGKPGGTTVTLVNRNGGTDVIKRKIISAPSLGAQLEATEFGVKVFKMDEKSVLKRIGVSENFTITQINRARITEPQDVIEFFDKYRGEGYLFGINSSRQRVQLPFIIR</sequence>
<dbReference type="EMBL" id="JAHESF010000044">
    <property type="protein sequence ID" value="MBT1700632.1"/>
    <property type="molecule type" value="Genomic_DNA"/>
</dbReference>
<organism evidence="5 6">
    <name type="scientific">Chryseosolibacter histidini</name>
    <dbReference type="NCBI Taxonomy" id="2782349"/>
    <lineage>
        <taxon>Bacteria</taxon>
        <taxon>Pseudomonadati</taxon>
        <taxon>Bacteroidota</taxon>
        <taxon>Cytophagia</taxon>
        <taxon>Cytophagales</taxon>
        <taxon>Chryseotaleaceae</taxon>
        <taxon>Chryseosolibacter</taxon>
    </lineage>
</organism>